<dbReference type="EMBL" id="JAGSIE010000038">
    <property type="protein sequence ID" value="MBR7554758.1"/>
    <property type="molecule type" value="Genomic_DNA"/>
</dbReference>
<proteinExistence type="inferred from homology"/>
<dbReference type="SUPFAM" id="SSF56059">
    <property type="entry name" value="Glutathione synthetase ATP-binding domain-like"/>
    <property type="match status" value="1"/>
</dbReference>
<dbReference type="InterPro" id="IPR013651">
    <property type="entry name" value="ATP-grasp_RimK-type"/>
</dbReference>
<keyword evidence="5" id="KW-0547">Nucleotide-binding</keyword>
<dbReference type="InterPro" id="IPR017968">
    <property type="entry name" value="Acylphosphatase_CS"/>
</dbReference>
<dbReference type="PANTHER" id="PTHR21621">
    <property type="entry name" value="RIBOSOMAL PROTEIN S6 MODIFICATION PROTEIN"/>
    <property type="match status" value="1"/>
</dbReference>
<comment type="caution">
    <text evidence="10">The sequence shown here is derived from an EMBL/GenBank/DDBJ whole genome shotgun (WGS) entry which is preliminary data.</text>
</comment>
<name>A0A941CVH2_9BACI</name>
<organism evidence="10 11">
    <name type="scientific">Allobacillus saliphilus</name>
    <dbReference type="NCBI Taxonomy" id="2912308"/>
    <lineage>
        <taxon>Bacteria</taxon>
        <taxon>Bacillati</taxon>
        <taxon>Bacillota</taxon>
        <taxon>Bacilli</taxon>
        <taxon>Bacillales</taxon>
        <taxon>Bacillaceae</taxon>
        <taxon>Allobacillus</taxon>
    </lineage>
</organism>
<dbReference type="InterPro" id="IPR036046">
    <property type="entry name" value="Acylphosphatase-like_dom_sf"/>
</dbReference>
<evidence type="ECO:0000256" key="1">
    <source>
        <dbReference type="ARBA" id="ARBA00005614"/>
    </source>
</evidence>
<dbReference type="SUPFAM" id="SSF54975">
    <property type="entry name" value="Acylphosphatase/BLUF domain-like"/>
    <property type="match status" value="1"/>
</dbReference>
<evidence type="ECO:0000256" key="2">
    <source>
        <dbReference type="ARBA" id="ARBA00012150"/>
    </source>
</evidence>
<accession>A0A941CVH2</accession>
<evidence type="ECO:0000256" key="7">
    <source>
        <dbReference type="RuleBase" id="RU004168"/>
    </source>
</evidence>
<evidence type="ECO:0000313" key="11">
    <source>
        <dbReference type="Proteomes" id="UP000675431"/>
    </source>
</evidence>
<dbReference type="Proteomes" id="UP000675431">
    <property type="component" value="Unassembled WGS sequence"/>
</dbReference>
<dbReference type="GO" id="GO:0018169">
    <property type="term" value="F:ribosomal S6-glutamic acid ligase activity"/>
    <property type="evidence" value="ECO:0007669"/>
    <property type="project" value="TreeGrafter"/>
</dbReference>
<dbReference type="AlphaFoldDB" id="A0A941CVH2"/>
<gene>
    <name evidence="10" type="ORF">KC820_11545</name>
</gene>
<dbReference type="RefSeq" id="WP_212371214.1">
    <property type="nucleotide sequence ID" value="NZ_JAGSIE010000038.1"/>
</dbReference>
<dbReference type="PROSITE" id="PS51160">
    <property type="entry name" value="ACYLPHOSPHATASE_3"/>
    <property type="match status" value="1"/>
</dbReference>
<dbReference type="InterPro" id="IPR001792">
    <property type="entry name" value="Acylphosphatase-like_dom"/>
</dbReference>
<dbReference type="PANTHER" id="PTHR21621:SF0">
    <property type="entry name" value="BETA-CITRYLGLUTAMATE SYNTHASE B-RELATED"/>
    <property type="match status" value="1"/>
</dbReference>
<evidence type="ECO:0000259" key="9">
    <source>
        <dbReference type="PROSITE" id="PS51160"/>
    </source>
</evidence>
<keyword evidence="5" id="KW-0067">ATP-binding</keyword>
<feature type="domain" description="Acylphosphatase-like" evidence="9">
    <location>
        <begin position="387"/>
        <end position="474"/>
    </location>
</feature>
<dbReference type="Gene3D" id="3.30.470.20">
    <property type="entry name" value="ATP-grasp fold, B domain"/>
    <property type="match status" value="2"/>
</dbReference>
<keyword evidence="11" id="KW-1185">Reference proteome</keyword>
<dbReference type="InterPro" id="IPR011761">
    <property type="entry name" value="ATP-grasp"/>
</dbReference>
<evidence type="ECO:0000313" key="10">
    <source>
        <dbReference type="EMBL" id="MBR7554758.1"/>
    </source>
</evidence>
<evidence type="ECO:0000259" key="8">
    <source>
        <dbReference type="PROSITE" id="PS50975"/>
    </source>
</evidence>
<dbReference type="PROSITE" id="PS00150">
    <property type="entry name" value="ACYLPHOSPHATASE_1"/>
    <property type="match status" value="1"/>
</dbReference>
<comment type="similarity">
    <text evidence="1 7">Belongs to the acylphosphatase family.</text>
</comment>
<sequence>MNSDWLPHLKDCVPSTISGDRLSIYSIALEGWRRGLTLKFYGHRMKRKNKLIIRYSLTDDSKEVNFSYSTGPDVTQEARKICSSKMLTKEQLDSANVPTPSGRRFEKEVDIEQIIDYANSVGFPVVIKPSAGKMGNGVVPNIQNGEELKQAVYRVREVLGYNRIILEKHIVGDEYRVYVIGEQVIAAMNRIPANVKGNGKDTIRDLIKNKNSLRKSIPSVRRRPIKIDYETKRSIKQSGYKLDSILEKDKILYLKKTSNISAGGDPVDSTDVLPNHIKEIAINAVKAIPGLSEGGVDLIYDEKTNEGNVIEVNTNVGIGGHLFPLRGKARDIPKALIDYYFPETQSKVVNEYLGNIYFDFTKVTTLIRDGVLNEFTLPSLNYQTFIGKKFDVYGNVQGVNFRNWVKRNANFLGLSGTVKNMSDGSVEVIAFGCDKNINELKELFFTGTPRKVNVDEIKEYDWKEPTELGFSILENVN</sequence>
<protein>
    <recommendedName>
        <fullName evidence="3 6">acylphosphatase</fullName>
        <ecNumber evidence="2 6">3.6.1.7</ecNumber>
    </recommendedName>
</protein>
<dbReference type="GO" id="GO:0003998">
    <property type="term" value="F:acylphosphatase activity"/>
    <property type="evidence" value="ECO:0007669"/>
    <property type="project" value="UniProtKB-EC"/>
</dbReference>
<dbReference type="GO" id="GO:0005737">
    <property type="term" value="C:cytoplasm"/>
    <property type="evidence" value="ECO:0007669"/>
    <property type="project" value="TreeGrafter"/>
</dbReference>
<dbReference type="GO" id="GO:0005524">
    <property type="term" value="F:ATP binding"/>
    <property type="evidence" value="ECO:0007669"/>
    <property type="project" value="UniProtKB-UniRule"/>
</dbReference>
<feature type="domain" description="ATP-grasp" evidence="8">
    <location>
        <begin position="89"/>
        <end position="341"/>
    </location>
</feature>
<comment type="catalytic activity">
    <reaction evidence="4 6">
        <text>an acyl phosphate + H2O = a carboxylate + phosphate + H(+)</text>
        <dbReference type="Rhea" id="RHEA:14965"/>
        <dbReference type="ChEBI" id="CHEBI:15377"/>
        <dbReference type="ChEBI" id="CHEBI:15378"/>
        <dbReference type="ChEBI" id="CHEBI:29067"/>
        <dbReference type="ChEBI" id="CHEBI:43474"/>
        <dbReference type="ChEBI" id="CHEBI:59918"/>
        <dbReference type="EC" id="3.6.1.7"/>
    </reaction>
</comment>
<keyword evidence="6 10" id="KW-0378">Hydrolase</keyword>
<dbReference type="PROSITE" id="PS50975">
    <property type="entry name" value="ATP_GRASP"/>
    <property type="match status" value="1"/>
</dbReference>
<feature type="active site" evidence="6">
    <location>
        <position position="402"/>
    </location>
</feature>
<dbReference type="Pfam" id="PF08443">
    <property type="entry name" value="RimK"/>
    <property type="match status" value="1"/>
</dbReference>
<reference evidence="10 11" key="1">
    <citation type="submission" date="2021-04" db="EMBL/GenBank/DDBJ databases">
        <title>Allobacillus sp. nov. SKP8-2 isolated from shrimp paste.</title>
        <authorList>
            <person name="Tanasupawat S."/>
            <person name="Yiamsombat S."/>
            <person name="Kanchanasin P."/>
            <person name="Kuncharoen N."/>
        </authorList>
    </citation>
    <scope>NUCLEOTIDE SEQUENCE [LARGE SCALE GENOMIC DNA]</scope>
    <source>
        <strain evidence="10 11">SKP8-2</strain>
    </source>
</reference>
<feature type="active site" evidence="6">
    <location>
        <position position="420"/>
    </location>
</feature>
<dbReference type="GO" id="GO:0046872">
    <property type="term" value="F:metal ion binding"/>
    <property type="evidence" value="ECO:0007669"/>
    <property type="project" value="InterPro"/>
</dbReference>
<dbReference type="EC" id="3.6.1.7" evidence="2 6"/>
<evidence type="ECO:0000256" key="4">
    <source>
        <dbReference type="ARBA" id="ARBA00047645"/>
    </source>
</evidence>
<dbReference type="GO" id="GO:0009432">
    <property type="term" value="P:SOS response"/>
    <property type="evidence" value="ECO:0007669"/>
    <property type="project" value="TreeGrafter"/>
</dbReference>
<evidence type="ECO:0000256" key="5">
    <source>
        <dbReference type="PROSITE-ProRule" id="PRU00409"/>
    </source>
</evidence>
<evidence type="ECO:0000256" key="6">
    <source>
        <dbReference type="PROSITE-ProRule" id="PRU00520"/>
    </source>
</evidence>
<dbReference type="Pfam" id="PF00708">
    <property type="entry name" value="Acylphosphatase"/>
    <property type="match status" value="1"/>
</dbReference>
<dbReference type="Gene3D" id="3.30.70.100">
    <property type="match status" value="1"/>
</dbReference>
<evidence type="ECO:0000256" key="3">
    <source>
        <dbReference type="ARBA" id="ARBA00015991"/>
    </source>
</evidence>